<sequence>MNPPPLLSPARRRPAPLGLGLALSAGLGGPALAQATPAAPAVTSAVTGPALTLDAALARLAGSPSVTQAQLSVKVAQSNLNAARTALGLTVSVSGNAGYSGPSSLTAADGTVSAVDSSLSGSAGVNVSLGLLPWSSNQSSLRSSQRSLELAQANLQEATGSARLNVYQQYYAAVLATLDIDLAGRTLALRQRQLGVARIQQQGGNATAGSVLSAQADVQAAQGSELQAAGSLDAARRSLSAALGADLGDVSFPSQPPDTLTVPDVAALVARARASRQEVVQARGSLGAAQDALETQQRDATLPEITASLRYGPASSGGLSASLSLKQGTLGAGYSLPLGASTTGATSSSADRLTASLSGSYVISSPAVRAQVSAAQASVTQAQLSLSVAQQSAERDVRSRFGAAQTSLIAVQTRATAVQVAGLALDTARIRLQAGTATADDVTGAELALAQAERELLQARVTAHLNLIQLDHAAGGPA</sequence>
<dbReference type="EMBL" id="PPPD01000002">
    <property type="protein sequence ID" value="PNY79693.1"/>
    <property type="molecule type" value="Genomic_DNA"/>
</dbReference>
<keyword evidence="3" id="KW-0813">Transport</keyword>
<dbReference type="Proteomes" id="UP000236379">
    <property type="component" value="Unassembled WGS sequence"/>
</dbReference>
<keyword evidence="7" id="KW-0998">Cell outer membrane</keyword>
<evidence type="ECO:0000256" key="1">
    <source>
        <dbReference type="ARBA" id="ARBA00004442"/>
    </source>
</evidence>
<evidence type="ECO:0000256" key="5">
    <source>
        <dbReference type="ARBA" id="ARBA00022692"/>
    </source>
</evidence>
<dbReference type="AlphaFoldDB" id="A0A2K3UT26"/>
<evidence type="ECO:0000256" key="7">
    <source>
        <dbReference type="ARBA" id="ARBA00023237"/>
    </source>
</evidence>
<proteinExistence type="inferred from homology"/>
<evidence type="ECO:0000256" key="6">
    <source>
        <dbReference type="ARBA" id="ARBA00023136"/>
    </source>
</evidence>
<comment type="subcellular location">
    <subcellularLocation>
        <location evidence="1">Cell outer membrane</location>
    </subcellularLocation>
</comment>
<gene>
    <name evidence="9" type="ORF">CVO96_17180</name>
</gene>
<keyword evidence="4" id="KW-1134">Transmembrane beta strand</keyword>
<organism evidence="9 10">
    <name type="scientific">Deinococcus koreensis</name>
    <dbReference type="NCBI Taxonomy" id="2054903"/>
    <lineage>
        <taxon>Bacteria</taxon>
        <taxon>Thermotogati</taxon>
        <taxon>Deinococcota</taxon>
        <taxon>Deinococci</taxon>
        <taxon>Deinococcales</taxon>
        <taxon>Deinococcaceae</taxon>
        <taxon>Deinococcus</taxon>
    </lineage>
</organism>
<comment type="similarity">
    <text evidence="2">Belongs to the outer membrane factor (OMF) (TC 1.B.17) family.</text>
</comment>
<evidence type="ECO:0000256" key="2">
    <source>
        <dbReference type="ARBA" id="ARBA00007613"/>
    </source>
</evidence>
<feature type="signal peptide" evidence="8">
    <location>
        <begin position="1"/>
        <end position="33"/>
    </location>
</feature>
<keyword evidence="10" id="KW-1185">Reference proteome</keyword>
<dbReference type="GO" id="GO:0009279">
    <property type="term" value="C:cell outer membrane"/>
    <property type="evidence" value="ECO:0007669"/>
    <property type="project" value="UniProtKB-SubCell"/>
</dbReference>
<keyword evidence="5" id="KW-0812">Transmembrane</keyword>
<reference evidence="9 10" key="1">
    <citation type="submission" date="2018-01" db="EMBL/GenBank/DDBJ databases">
        <title>Deinococcus koreensis sp. nov., a radiation-resistant bacterium isolated from river water.</title>
        <authorList>
            <person name="Choi A."/>
        </authorList>
    </citation>
    <scope>NUCLEOTIDE SEQUENCE [LARGE SCALE GENOMIC DNA]</scope>
    <source>
        <strain evidence="9 10">SJW1-2</strain>
    </source>
</reference>
<dbReference type="RefSeq" id="WP_103313677.1">
    <property type="nucleotide sequence ID" value="NZ_PPPD01000002.1"/>
</dbReference>
<dbReference type="GO" id="GO:0015288">
    <property type="term" value="F:porin activity"/>
    <property type="evidence" value="ECO:0007669"/>
    <property type="project" value="TreeGrafter"/>
</dbReference>
<dbReference type="Gene3D" id="1.20.1600.10">
    <property type="entry name" value="Outer membrane efflux proteins (OEP)"/>
    <property type="match status" value="1"/>
</dbReference>
<keyword evidence="8" id="KW-0732">Signal</keyword>
<dbReference type="PANTHER" id="PTHR30026:SF20">
    <property type="entry name" value="OUTER MEMBRANE PROTEIN TOLC"/>
    <property type="match status" value="1"/>
</dbReference>
<comment type="caution">
    <text evidence="9">The sequence shown here is derived from an EMBL/GenBank/DDBJ whole genome shotgun (WGS) entry which is preliminary data.</text>
</comment>
<dbReference type="PANTHER" id="PTHR30026">
    <property type="entry name" value="OUTER MEMBRANE PROTEIN TOLC"/>
    <property type="match status" value="1"/>
</dbReference>
<protein>
    <submittedName>
        <fullName evidence="9">TolC family protein</fullName>
    </submittedName>
</protein>
<dbReference type="OrthoDB" id="60755at2"/>
<dbReference type="GO" id="GO:1990281">
    <property type="term" value="C:efflux pump complex"/>
    <property type="evidence" value="ECO:0007669"/>
    <property type="project" value="TreeGrafter"/>
</dbReference>
<evidence type="ECO:0000313" key="10">
    <source>
        <dbReference type="Proteomes" id="UP000236379"/>
    </source>
</evidence>
<dbReference type="GO" id="GO:0015562">
    <property type="term" value="F:efflux transmembrane transporter activity"/>
    <property type="evidence" value="ECO:0007669"/>
    <property type="project" value="InterPro"/>
</dbReference>
<dbReference type="InterPro" id="IPR003423">
    <property type="entry name" value="OMP_efflux"/>
</dbReference>
<accession>A0A2K3UT26</accession>
<evidence type="ECO:0000256" key="3">
    <source>
        <dbReference type="ARBA" id="ARBA00022448"/>
    </source>
</evidence>
<evidence type="ECO:0000256" key="8">
    <source>
        <dbReference type="SAM" id="SignalP"/>
    </source>
</evidence>
<dbReference type="Pfam" id="PF02321">
    <property type="entry name" value="OEP"/>
    <property type="match status" value="2"/>
</dbReference>
<evidence type="ECO:0000256" key="4">
    <source>
        <dbReference type="ARBA" id="ARBA00022452"/>
    </source>
</evidence>
<name>A0A2K3UT26_9DEIO</name>
<dbReference type="InterPro" id="IPR051906">
    <property type="entry name" value="TolC-like"/>
</dbReference>
<evidence type="ECO:0000313" key="9">
    <source>
        <dbReference type="EMBL" id="PNY79693.1"/>
    </source>
</evidence>
<keyword evidence="6" id="KW-0472">Membrane</keyword>
<dbReference type="SUPFAM" id="SSF56954">
    <property type="entry name" value="Outer membrane efflux proteins (OEP)"/>
    <property type="match status" value="1"/>
</dbReference>
<feature type="chain" id="PRO_5014337999" evidence="8">
    <location>
        <begin position="34"/>
        <end position="478"/>
    </location>
</feature>